<evidence type="ECO:0000256" key="7">
    <source>
        <dbReference type="SAM" id="MobiDB-lite"/>
    </source>
</evidence>
<comment type="similarity">
    <text evidence="1">Belongs to the ataxin-10 family.</text>
</comment>
<dbReference type="InterPro" id="IPR011989">
    <property type="entry name" value="ARM-like"/>
</dbReference>
<dbReference type="AlphaFoldDB" id="A0A3N4LWB3"/>
<dbReference type="GO" id="GO:0005829">
    <property type="term" value="C:cytosol"/>
    <property type="evidence" value="ECO:0007669"/>
    <property type="project" value="TreeGrafter"/>
</dbReference>
<feature type="compositionally biased region" description="Low complexity" evidence="7">
    <location>
        <begin position="614"/>
        <end position="630"/>
    </location>
</feature>
<gene>
    <name evidence="9" type="ORF">L211DRAFT_835950</name>
</gene>
<dbReference type="InterPro" id="IPR019156">
    <property type="entry name" value="Ataxin-10_domain"/>
</dbReference>
<dbReference type="GO" id="GO:0051301">
    <property type="term" value="P:cell division"/>
    <property type="evidence" value="ECO:0007669"/>
    <property type="project" value="UniProtKB-KW"/>
</dbReference>
<organism evidence="9 10">
    <name type="scientific">Terfezia boudieri ATCC MYA-4762</name>
    <dbReference type="NCBI Taxonomy" id="1051890"/>
    <lineage>
        <taxon>Eukaryota</taxon>
        <taxon>Fungi</taxon>
        <taxon>Dikarya</taxon>
        <taxon>Ascomycota</taxon>
        <taxon>Pezizomycotina</taxon>
        <taxon>Pezizomycetes</taxon>
        <taxon>Pezizales</taxon>
        <taxon>Pezizaceae</taxon>
        <taxon>Terfezia</taxon>
    </lineage>
</organism>
<evidence type="ECO:0000256" key="6">
    <source>
        <dbReference type="ARBA" id="ARBA00044805"/>
    </source>
</evidence>
<feature type="region of interest" description="Disordered" evidence="7">
    <location>
        <begin position="429"/>
        <end position="458"/>
    </location>
</feature>
<accession>A0A3N4LWB3</accession>
<evidence type="ECO:0000256" key="3">
    <source>
        <dbReference type="ARBA" id="ARBA00023306"/>
    </source>
</evidence>
<evidence type="ECO:0000259" key="8">
    <source>
        <dbReference type="Pfam" id="PF09759"/>
    </source>
</evidence>
<feature type="region of interest" description="Disordered" evidence="7">
    <location>
        <begin position="209"/>
        <end position="238"/>
    </location>
</feature>
<dbReference type="SUPFAM" id="SSF48371">
    <property type="entry name" value="ARM repeat"/>
    <property type="match status" value="1"/>
</dbReference>
<dbReference type="EMBL" id="ML121536">
    <property type="protein sequence ID" value="RPB25869.1"/>
    <property type="molecule type" value="Genomic_DNA"/>
</dbReference>
<protein>
    <recommendedName>
        <fullName evidence="5">Ataxin-10 homolog</fullName>
    </recommendedName>
    <alternativeName>
        <fullName evidence="6">Copper transport protein 86</fullName>
    </alternativeName>
</protein>
<dbReference type="PANTHER" id="PTHR13255:SF0">
    <property type="entry name" value="ATAXIN-10"/>
    <property type="match status" value="1"/>
</dbReference>
<dbReference type="Pfam" id="PF09759">
    <property type="entry name" value="Atx10homo_assoc"/>
    <property type="match status" value="1"/>
</dbReference>
<name>A0A3N4LWB3_9PEZI</name>
<dbReference type="OrthoDB" id="379794at2759"/>
<feature type="compositionally biased region" description="Low complexity" evidence="7">
    <location>
        <begin position="682"/>
        <end position="703"/>
    </location>
</feature>
<keyword evidence="2" id="KW-0132">Cell division</keyword>
<dbReference type="InterPro" id="IPR051374">
    <property type="entry name" value="Ataxin-10/CTR86_families"/>
</dbReference>
<sequence length="801" mass="88620">MSELLGDLLITVLFGIQASFTHPGIILPAKETLGDLELKTIVRKSQRNKADREVLGYSPRVWRALAETIRNGNEQLVENKHHLLSKIADLTSLGRNLLVAKEKAQDLCAEHGFEAEIRKLIEICIEKASKPISPNLEKGHHEKEMKLKQAYKRVLITSLQFLNNLIASNETRKLHLWMHLFGSPTSNQDTHDSAFDDEPDELYELAVEDINPNSEPPPSNRKTSGKQPSKATEIPEPLTSLPGSVYSGFASLSNSFNSSYYKPGLLTDIPRILGPTEIEALPMIVQNGIASIDGTDKDMQGVRCNILLAQESGRALLRELLVFLGAWEVEERDFCYKMMQSITEAILLNGLAPFAYEAFKDDKDIITPAQCVLLKLLVSIYRSPLSAGDKADAEPPKPSKIIPSMTLIPLRLNNQLLISSKYMFPSSPTTTPATISSEKSKASSTNNTDTNTLTATQPHGMTTAPSLLDTSISAYFIHIFRTDVLPNMRSIILQQGAIKSGEMKRENFEWSLWDLDRVYEGLYQFMEMMVVFAEDEESKEIMLKGVKEAVENMKFKDDSTIAKASDSATAKSSLIESPEQEDQESSSLVGELVALLVEMDRIIPRYLQTKPNQAQTQAQTQVQTQTQAAVHCPHSPPSSSDATVSANKPTQPASTSTITTPQNLVERPYDQHPGNCPPPSSPTRSPSPSASSTSSLDPDSTLTDPEEFTWPHIKKFCVLLLTNLSWKNNDVKDLVRERGGLAAVLNQCMVDDDNPFIREYAILCVRNLLEGNARNQKVVSSLERTAKTKVGEAVVLGGEMK</sequence>
<evidence type="ECO:0000256" key="5">
    <source>
        <dbReference type="ARBA" id="ARBA00044801"/>
    </source>
</evidence>
<feature type="region of interest" description="Disordered" evidence="7">
    <location>
        <begin position="614"/>
        <end position="705"/>
    </location>
</feature>
<keyword evidence="10" id="KW-1185">Reference proteome</keyword>
<feature type="compositionally biased region" description="Low complexity" evidence="7">
    <location>
        <begin position="445"/>
        <end position="456"/>
    </location>
</feature>
<dbReference type="InParanoid" id="A0A3N4LWB3"/>
<keyword evidence="3" id="KW-0131">Cell cycle</keyword>
<feature type="domain" description="Ataxin-10" evidence="8">
    <location>
        <begin position="714"/>
        <end position="786"/>
    </location>
</feature>
<feature type="compositionally biased region" description="Polar residues" evidence="7">
    <location>
        <begin position="220"/>
        <end position="230"/>
    </location>
</feature>
<evidence type="ECO:0000256" key="4">
    <source>
        <dbReference type="ARBA" id="ARBA00044746"/>
    </source>
</evidence>
<evidence type="ECO:0000256" key="1">
    <source>
        <dbReference type="ARBA" id="ARBA00008384"/>
    </source>
</evidence>
<evidence type="ECO:0000256" key="2">
    <source>
        <dbReference type="ARBA" id="ARBA00022618"/>
    </source>
</evidence>
<dbReference type="Proteomes" id="UP000267821">
    <property type="component" value="Unassembled WGS sequence"/>
</dbReference>
<reference evidence="9 10" key="1">
    <citation type="journal article" date="2018" name="Nat. Ecol. Evol.">
        <title>Pezizomycetes genomes reveal the molecular basis of ectomycorrhizal truffle lifestyle.</title>
        <authorList>
            <person name="Murat C."/>
            <person name="Payen T."/>
            <person name="Noel B."/>
            <person name="Kuo A."/>
            <person name="Morin E."/>
            <person name="Chen J."/>
            <person name="Kohler A."/>
            <person name="Krizsan K."/>
            <person name="Balestrini R."/>
            <person name="Da Silva C."/>
            <person name="Montanini B."/>
            <person name="Hainaut M."/>
            <person name="Levati E."/>
            <person name="Barry K.W."/>
            <person name="Belfiori B."/>
            <person name="Cichocki N."/>
            <person name="Clum A."/>
            <person name="Dockter R.B."/>
            <person name="Fauchery L."/>
            <person name="Guy J."/>
            <person name="Iotti M."/>
            <person name="Le Tacon F."/>
            <person name="Lindquist E.A."/>
            <person name="Lipzen A."/>
            <person name="Malagnac F."/>
            <person name="Mello A."/>
            <person name="Molinier V."/>
            <person name="Miyauchi S."/>
            <person name="Poulain J."/>
            <person name="Riccioni C."/>
            <person name="Rubini A."/>
            <person name="Sitrit Y."/>
            <person name="Splivallo R."/>
            <person name="Traeger S."/>
            <person name="Wang M."/>
            <person name="Zifcakova L."/>
            <person name="Wipf D."/>
            <person name="Zambonelli A."/>
            <person name="Paolocci F."/>
            <person name="Nowrousian M."/>
            <person name="Ottonello S."/>
            <person name="Baldrian P."/>
            <person name="Spatafora J.W."/>
            <person name="Henrissat B."/>
            <person name="Nagy L.G."/>
            <person name="Aury J.M."/>
            <person name="Wincker P."/>
            <person name="Grigoriev I.V."/>
            <person name="Bonfante P."/>
            <person name="Martin F.M."/>
        </authorList>
    </citation>
    <scope>NUCLEOTIDE SEQUENCE [LARGE SCALE GENOMIC DNA]</scope>
    <source>
        <strain evidence="9 10">ATCC MYA-4762</strain>
    </source>
</reference>
<feature type="compositionally biased region" description="Polar residues" evidence="7">
    <location>
        <begin position="637"/>
        <end position="663"/>
    </location>
</feature>
<dbReference type="Gene3D" id="1.25.10.10">
    <property type="entry name" value="Leucine-rich Repeat Variant"/>
    <property type="match status" value="1"/>
</dbReference>
<evidence type="ECO:0000313" key="10">
    <source>
        <dbReference type="Proteomes" id="UP000267821"/>
    </source>
</evidence>
<comment type="function">
    <text evidence="4">May play a role in the regulation of cytokinesis.</text>
</comment>
<dbReference type="InterPro" id="IPR016024">
    <property type="entry name" value="ARM-type_fold"/>
</dbReference>
<dbReference type="PANTHER" id="PTHR13255">
    <property type="entry name" value="ATAXIN-10"/>
    <property type="match status" value="1"/>
</dbReference>
<evidence type="ECO:0000313" key="9">
    <source>
        <dbReference type="EMBL" id="RPB25869.1"/>
    </source>
</evidence>
<feature type="compositionally biased region" description="Low complexity" evidence="7">
    <location>
        <begin position="566"/>
        <end position="577"/>
    </location>
</feature>
<feature type="region of interest" description="Disordered" evidence="7">
    <location>
        <begin position="566"/>
        <end position="586"/>
    </location>
</feature>
<proteinExistence type="inferred from homology"/>